<keyword evidence="3 9" id="KW-0347">Helicase</keyword>
<protein>
    <recommendedName>
        <fullName evidence="7">DNA 3'-5' helicase</fullName>
        <ecNumber evidence="7">5.6.2.4</ecNumber>
    </recommendedName>
</protein>
<evidence type="ECO:0000256" key="6">
    <source>
        <dbReference type="ARBA" id="ARBA00034617"/>
    </source>
</evidence>
<dbReference type="InterPro" id="IPR014017">
    <property type="entry name" value="DNA_helicase_UvrD-like_C"/>
</dbReference>
<sequence>MKGDLFISASAGTGKTYTISKRYLEIFEEAFQAGEEISVGEVAAITFTRKAAGEMKRRIVEGIREKTDPRWTGLLYSIPFAWIGTIDSFAGRILAENGALAGIDPGLRVEAAAGSSALVRRVALRTVWENEALAEPILRVAGLDDLLGALAVGVDGRGKVIAARPAGAVEGGLPLVEDPASAASLAEANRAFLELFRRFDGARRREMDRLGQTDFLGVLLALRDLLLDSPALRARLSGQFRYIIVDEFQDTDHLQKEIVDLLRGRKTRVVYVGDAKQSIYRFRGAEVEVFAEARREVEAGSGTVLELSTNYRSHPGVLDFANRLFAGIFDGAGISGGPEYSPVIPLPVAGKTGDLPRARILFHPEDEGKAAALFIRRMVGREFDFLDRKEDGSGGVNLVPERRKVRYRDFALLLRKLRGGTGDRYAKALREMGIPCYVVGEAGFFDLPEVRGLVSILKVLADPADDLAMTAALLSPAVGLDLQDLARLKARAKAKAIAGEGETDPEGRPRSPPTGSPGAPLFDALGGIEEGDLSPERARRVGRLREVLENFADRKELLTPSAILEEAAELLDYEAHLALADPLRRRTANLRKLMDSSKALDGAGLSLREVIERLDGSGLEDVEPASVEGEETDAVKVMTVHKAKGLEFPIVIVAETSWSDPATPPPFLLRRGGDGGSGPIFSLLPEEKAGEGTFLSEMAEEERRREAEEEERSLYVAATRARDLLAITLSGPKRRGARPWRDLLASIVSGEDGNPEVTPAFLGVLEVVRAADLEPGEDGPAPGGEGSAILPDLTLIDPMEVEDGSLRISPTRLVDPEEHQPFRPGRPPLASLRRQSWR</sequence>
<evidence type="ECO:0000256" key="10">
    <source>
        <dbReference type="SAM" id="MobiDB-lite"/>
    </source>
</evidence>
<dbReference type="CDD" id="cd17932">
    <property type="entry name" value="DEXQc_UvrD"/>
    <property type="match status" value="1"/>
</dbReference>
<keyword evidence="4 9" id="KW-0067">ATP-binding</keyword>
<comment type="catalytic activity">
    <reaction evidence="6">
        <text>Couples ATP hydrolysis with the unwinding of duplex DNA by translocating in the 3'-5' direction.</text>
        <dbReference type="EC" id="5.6.2.4"/>
    </reaction>
</comment>
<evidence type="ECO:0000259" key="11">
    <source>
        <dbReference type="PROSITE" id="PS51198"/>
    </source>
</evidence>
<dbReference type="InterPro" id="IPR000212">
    <property type="entry name" value="DNA_helicase_UvrD/REP"/>
</dbReference>
<evidence type="ECO:0000256" key="9">
    <source>
        <dbReference type="PROSITE-ProRule" id="PRU00560"/>
    </source>
</evidence>
<dbReference type="Gene3D" id="1.10.486.10">
    <property type="entry name" value="PCRA, domain 4"/>
    <property type="match status" value="1"/>
</dbReference>
<comment type="catalytic activity">
    <reaction evidence="8">
        <text>ATP + H2O = ADP + phosphate + H(+)</text>
        <dbReference type="Rhea" id="RHEA:13065"/>
        <dbReference type="ChEBI" id="CHEBI:15377"/>
        <dbReference type="ChEBI" id="CHEBI:15378"/>
        <dbReference type="ChEBI" id="CHEBI:30616"/>
        <dbReference type="ChEBI" id="CHEBI:43474"/>
        <dbReference type="ChEBI" id="CHEBI:456216"/>
        <dbReference type="EC" id="5.6.2.4"/>
    </reaction>
</comment>
<evidence type="ECO:0000256" key="2">
    <source>
        <dbReference type="ARBA" id="ARBA00022801"/>
    </source>
</evidence>
<dbReference type="PATRIC" id="fig|1110509.7.peg.787"/>
<evidence type="ECO:0000256" key="4">
    <source>
        <dbReference type="ARBA" id="ARBA00022840"/>
    </source>
</evidence>
<dbReference type="PANTHER" id="PTHR11070">
    <property type="entry name" value="UVRD / RECB / PCRA DNA HELICASE FAMILY MEMBER"/>
    <property type="match status" value="1"/>
</dbReference>
<dbReference type="GeneID" id="12509872"/>
<dbReference type="GO" id="GO:0043138">
    <property type="term" value="F:3'-5' DNA helicase activity"/>
    <property type="evidence" value="ECO:0007669"/>
    <property type="project" value="UniProtKB-EC"/>
</dbReference>
<accession>G7WK88</accession>
<name>G7WK88_METH6</name>
<dbReference type="Proteomes" id="UP000005877">
    <property type="component" value="Chromosome"/>
</dbReference>
<feature type="domain" description="UvrD-like helicase C-terminal" evidence="12">
    <location>
        <begin position="315"/>
        <end position="645"/>
    </location>
</feature>
<dbReference type="HOGENOM" id="CLU_339096_0_0_2"/>
<evidence type="ECO:0000259" key="12">
    <source>
        <dbReference type="PROSITE" id="PS51217"/>
    </source>
</evidence>
<keyword evidence="14" id="KW-1185">Reference proteome</keyword>
<gene>
    <name evidence="13" type="ordered locus">Mhar_0703</name>
</gene>
<dbReference type="RefSeq" id="WP_014586266.1">
    <property type="nucleotide sequence ID" value="NC_017527.1"/>
</dbReference>
<feature type="domain" description="UvrD-like helicase ATP-binding" evidence="11">
    <location>
        <begin position="1"/>
        <end position="314"/>
    </location>
</feature>
<dbReference type="OrthoDB" id="203178at2157"/>
<keyword evidence="1 9" id="KW-0547">Nucleotide-binding</keyword>
<dbReference type="PROSITE" id="PS51217">
    <property type="entry name" value="UVRD_HELICASE_CTER"/>
    <property type="match status" value="1"/>
</dbReference>
<evidence type="ECO:0000313" key="13">
    <source>
        <dbReference type="EMBL" id="AET64081.1"/>
    </source>
</evidence>
<dbReference type="AlphaFoldDB" id="G7WK88"/>
<dbReference type="GO" id="GO:0016787">
    <property type="term" value="F:hydrolase activity"/>
    <property type="evidence" value="ECO:0007669"/>
    <property type="project" value="UniProtKB-UniRule"/>
</dbReference>
<dbReference type="InterPro" id="IPR027417">
    <property type="entry name" value="P-loop_NTPase"/>
</dbReference>
<keyword evidence="5" id="KW-0413">Isomerase</keyword>
<dbReference type="GO" id="GO:0003677">
    <property type="term" value="F:DNA binding"/>
    <property type="evidence" value="ECO:0007669"/>
    <property type="project" value="InterPro"/>
</dbReference>
<dbReference type="KEGG" id="mhi:Mhar_0703"/>
<dbReference type="STRING" id="1110509.Mhar_0703"/>
<proteinExistence type="predicted"/>
<reference evidence="13 14" key="1">
    <citation type="journal article" date="2012" name="PLoS ONE">
        <title>The genome characteristics and predicted function of methyl-group oxidation pathway in the obligate aceticlastic methanogens, Methanosaeta spp.</title>
        <authorList>
            <person name="Zhu J."/>
            <person name="Zheng H."/>
            <person name="Ai G."/>
            <person name="Zhang G."/>
            <person name="Liu D."/>
            <person name="Liu X."/>
            <person name="Dong X."/>
        </authorList>
    </citation>
    <scope>NUCLEOTIDE SEQUENCE [LARGE SCALE GENOMIC DNA]</scope>
    <source>
        <strain evidence="13 14">6Ac</strain>
    </source>
</reference>
<evidence type="ECO:0000256" key="1">
    <source>
        <dbReference type="ARBA" id="ARBA00022741"/>
    </source>
</evidence>
<evidence type="ECO:0000256" key="7">
    <source>
        <dbReference type="ARBA" id="ARBA00034808"/>
    </source>
</evidence>
<feature type="binding site" evidence="9">
    <location>
        <begin position="9"/>
        <end position="16"/>
    </location>
    <ligand>
        <name>ATP</name>
        <dbReference type="ChEBI" id="CHEBI:30616"/>
    </ligand>
</feature>
<evidence type="ECO:0000256" key="5">
    <source>
        <dbReference type="ARBA" id="ARBA00023235"/>
    </source>
</evidence>
<evidence type="ECO:0000256" key="3">
    <source>
        <dbReference type="ARBA" id="ARBA00022806"/>
    </source>
</evidence>
<keyword evidence="2 9" id="KW-0378">Hydrolase</keyword>
<evidence type="ECO:0000256" key="8">
    <source>
        <dbReference type="ARBA" id="ARBA00048988"/>
    </source>
</evidence>
<feature type="region of interest" description="Disordered" evidence="10">
    <location>
        <begin position="806"/>
        <end position="838"/>
    </location>
</feature>
<dbReference type="PROSITE" id="PS51198">
    <property type="entry name" value="UVRD_HELICASE_ATP_BIND"/>
    <property type="match status" value="1"/>
</dbReference>
<dbReference type="EMBL" id="CP003117">
    <property type="protein sequence ID" value="AET64081.1"/>
    <property type="molecule type" value="Genomic_DNA"/>
</dbReference>
<dbReference type="Gene3D" id="3.40.50.300">
    <property type="entry name" value="P-loop containing nucleotide triphosphate hydrolases"/>
    <property type="match status" value="4"/>
</dbReference>
<dbReference type="GO" id="GO:0005524">
    <property type="term" value="F:ATP binding"/>
    <property type="evidence" value="ECO:0007669"/>
    <property type="project" value="UniProtKB-UniRule"/>
</dbReference>
<dbReference type="Pfam" id="PF13361">
    <property type="entry name" value="UvrD_C"/>
    <property type="match status" value="2"/>
</dbReference>
<dbReference type="SUPFAM" id="SSF52540">
    <property type="entry name" value="P-loop containing nucleoside triphosphate hydrolases"/>
    <property type="match status" value="1"/>
</dbReference>
<dbReference type="GO" id="GO:0000725">
    <property type="term" value="P:recombinational repair"/>
    <property type="evidence" value="ECO:0007669"/>
    <property type="project" value="TreeGrafter"/>
</dbReference>
<organism evidence="13 14">
    <name type="scientific">Methanothrix harundinacea (strain 6Ac)</name>
    <name type="common">Methanosaeta harundinacea</name>
    <dbReference type="NCBI Taxonomy" id="1110509"/>
    <lineage>
        <taxon>Archaea</taxon>
        <taxon>Methanobacteriati</taxon>
        <taxon>Methanobacteriota</taxon>
        <taxon>Stenosarchaea group</taxon>
        <taxon>Methanomicrobia</taxon>
        <taxon>Methanotrichales</taxon>
        <taxon>Methanotrichaceae</taxon>
        <taxon>Methanothrix</taxon>
    </lineage>
</organism>
<evidence type="ECO:0000313" key="14">
    <source>
        <dbReference type="Proteomes" id="UP000005877"/>
    </source>
</evidence>
<dbReference type="Pfam" id="PF00580">
    <property type="entry name" value="UvrD-helicase"/>
    <property type="match status" value="1"/>
</dbReference>
<feature type="region of interest" description="Disordered" evidence="10">
    <location>
        <begin position="496"/>
        <end position="528"/>
    </location>
</feature>
<dbReference type="GO" id="GO:0005829">
    <property type="term" value="C:cytosol"/>
    <property type="evidence" value="ECO:0007669"/>
    <property type="project" value="TreeGrafter"/>
</dbReference>
<dbReference type="InterPro" id="IPR014016">
    <property type="entry name" value="UvrD-like_ATP-bd"/>
</dbReference>
<dbReference type="PANTHER" id="PTHR11070:SF2">
    <property type="entry name" value="ATP-DEPENDENT DNA HELICASE SRS2"/>
    <property type="match status" value="1"/>
</dbReference>
<dbReference type="EC" id="5.6.2.4" evidence="7"/>